<dbReference type="AlphaFoldDB" id="Q1QJ39"/>
<organism evidence="3 4">
    <name type="scientific">Nitrobacter hamburgensis (strain DSM 10229 / NCIMB 13809 / X14)</name>
    <dbReference type="NCBI Taxonomy" id="323097"/>
    <lineage>
        <taxon>Bacteria</taxon>
        <taxon>Pseudomonadati</taxon>
        <taxon>Pseudomonadota</taxon>
        <taxon>Alphaproteobacteria</taxon>
        <taxon>Hyphomicrobiales</taxon>
        <taxon>Nitrobacteraceae</taxon>
        <taxon>Nitrobacter</taxon>
    </lineage>
</organism>
<dbReference type="Proteomes" id="UP000001953">
    <property type="component" value="Chromosome"/>
</dbReference>
<keyword evidence="2" id="KW-1133">Transmembrane helix</keyword>
<dbReference type="RefSeq" id="WP_011511420.1">
    <property type="nucleotide sequence ID" value="NC_007964.1"/>
</dbReference>
<sequence>MDIALILLTASALIGATAGLRFKVFILAPIALLIALVSAAVLRMRGFGSGGGIVIVVACLVLNQAAYILVQIFGLSSRVSDLSLDDVTDGEPSPGREQAVDDDHGDQEPPRSRPHFPPEN</sequence>
<keyword evidence="2" id="KW-0812">Transmembrane</keyword>
<feature type="transmembrane region" description="Helical" evidence="2">
    <location>
        <begin position="25"/>
        <end position="42"/>
    </location>
</feature>
<feature type="region of interest" description="Disordered" evidence="1">
    <location>
        <begin position="85"/>
        <end position="120"/>
    </location>
</feature>
<feature type="transmembrane region" description="Helical" evidence="2">
    <location>
        <begin position="54"/>
        <end position="74"/>
    </location>
</feature>
<dbReference type="HOGENOM" id="CLU_2047212_0_0_5"/>
<keyword evidence="2" id="KW-0472">Membrane</keyword>
<evidence type="ECO:0000313" key="3">
    <source>
        <dbReference type="EMBL" id="ABE63758.1"/>
    </source>
</evidence>
<dbReference type="EMBL" id="CP000319">
    <property type="protein sequence ID" value="ABE63758.1"/>
    <property type="molecule type" value="Genomic_DNA"/>
</dbReference>
<dbReference type="KEGG" id="nha:Nham_3005"/>
<accession>Q1QJ39</accession>
<feature type="compositionally biased region" description="Basic and acidic residues" evidence="1">
    <location>
        <begin position="98"/>
        <end position="120"/>
    </location>
</feature>
<evidence type="ECO:0000313" key="4">
    <source>
        <dbReference type="Proteomes" id="UP000001953"/>
    </source>
</evidence>
<gene>
    <name evidence="3" type="ordered locus">Nham_3005</name>
</gene>
<name>Q1QJ39_NITHX</name>
<evidence type="ECO:0000256" key="1">
    <source>
        <dbReference type="SAM" id="MobiDB-lite"/>
    </source>
</evidence>
<proteinExistence type="predicted"/>
<protein>
    <submittedName>
        <fullName evidence="3">Uncharacterized protein</fullName>
    </submittedName>
</protein>
<keyword evidence="4" id="KW-1185">Reference proteome</keyword>
<evidence type="ECO:0000256" key="2">
    <source>
        <dbReference type="SAM" id="Phobius"/>
    </source>
</evidence>
<reference evidence="3 4" key="1">
    <citation type="submission" date="2006-03" db="EMBL/GenBank/DDBJ databases">
        <title>Complete sequence of chromosome of Nitrobacter hamburgensis X14.</title>
        <authorList>
            <consortium name="US DOE Joint Genome Institute"/>
            <person name="Copeland A."/>
            <person name="Lucas S."/>
            <person name="Lapidus A."/>
            <person name="Barry K."/>
            <person name="Detter J.C."/>
            <person name="Glavina del Rio T."/>
            <person name="Hammon N."/>
            <person name="Israni S."/>
            <person name="Dalin E."/>
            <person name="Tice H."/>
            <person name="Pitluck S."/>
            <person name="Chain P."/>
            <person name="Malfatti S."/>
            <person name="Shin M."/>
            <person name="Vergez L."/>
            <person name="Schmutz J."/>
            <person name="Larimer F."/>
            <person name="Land M."/>
            <person name="Hauser L."/>
            <person name="Kyrpides N."/>
            <person name="Ivanova N."/>
            <person name="Ward B."/>
            <person name="Arp D."/>
            <person name="Klotz M."/>
            <person name="Stein L."/>
            <person name="O'Mullan G."/>
            <person name="Starkenburg S."/>
            <person name="Sayavedra L."/>
            <person name="Poret-Peterson A.T."/>
            <person name="Gentry M.E."/>
            <person name="Bruce D."/>
            <person name="Richardson P."/>
        </authorList>
    </citation>
    <scope>NUCLEOTIDE SEQUENCE [LARGE SCALE GENOMIC DNA]</scope>
    <source>
        <strain evidence="4">DSM 10229 / NCIMB 13809 / X14</strain>
    </source>
</reference>